<dbReference type="KEGG" id="llu:AKJ09_03808"/>
<dbReference type="InterPro" id="IPR041546">
    <property type="entry name" value="ClpA/ClpB_AAA_lid"/>
</dbReference>
<feature type="domain" description="AAA+ ATPase" evidence="6">
    <location>
        <begin position="326"/>
        <end position="465"/>
    </location>
</feature>
<dbReference type="InterPro" id="IPR003959">
    <property type="entry name" value="ATPase_AAA_core"/>
</dbReference>
<dbReference type="AlphaFoldDB" id="A0A0K1PVJ1"/>
<feature type="domain" description="AAA+ ATPase" evidence="6">
    <location>
        <begin position="599"/>
        <end position="743"/>
    </location>
</feature>
<dbReference type="Gene3D" id="1.10.1780.10">
    <property type="entry name" value="Clp, N-terminal domain"/>
    <property type="match status" value="1"/>
</dbReference>
<dbReference type="SMART" id="SM01086">
    <property type="entry name" value="ClpB_D2-small"/>
    <property type="match status" value="1"/>
</dbReference>
<dbReference type="Pfam" id="PF17871">
    <property type="entry name" value="AAA_lid_9"/>
    <property type="match status" value="1"/>
</dbReference>
<dbReference type="GO" id="GO:0016887">
    <property type="term" value="F:ATP hydrolysis activity"/>
    <property type="evidence" value="ECO:0007669"/>
    <property type="project" value="InterPro"/>
</dbReference>
<evidence type="ECO:0000259" key="7">
    <source>
        <dbReference type="SMART" id="SM01086"/>
    </source>
</evidence>
<dbReference type="Gene3D" id="1.10.8.60">
    <property type="match status" value="2"/>
</dbReference>
<dbReference type="GO" id="GO:0005524">
    <property type="term" value="F:ATP binding"/>
    <property type="evidence" value="ECO:0007669"/>
    <property type="project" value="UniProtKB-KW"/>
</dbReference>
<dbReference type="GO" id="GO:0006508">
    <property type="term" value="P:proteolysis"/>
    <property type="evidence" value="ECO:0007669"/>
    <property type="project" value="UniProtKB-KW"/>
</dbReference>
<dbReference type="InterPro" id="IPR027417">
    <property type="entry name" value="P-loop_NTPase"/>
</dbReference>
<dbReference type="InterPro" id="IPR001270">
    <property type="entry name" value="ClpA/B"/>
</dbReference>
<dbReference type="SMART" id="SM00382">
    <property type="entry name" value="AAA"/>
    <property type="match status" value="2"/>
</dbReference>
<accession>A0A0K1PVJ1</accession>
<dbReference type="Proteomes" id="UP000064967">
    <property type="component" value="Chromosome"/>
</dbReference>
<dbReference type="PRINTS" id="PR00300">
    <property type="entry name" value="CLPPROTEASEA"/>
</dbReference>
<evidence type="ECO:0000313" key="9">
    <source>
        <dbReference type="Proteomes" id="UP000064967"/>
    </source>
</evidence>
<evidence type="ECO:0000313" key="8">
    <source>
        <dbReference type="EMBL" id="AKU97144.1"/>
    </source>
</evidence>
<keyword evidence="9" id="KW-1185">Reference proteome</keyword>
<feature type="domain" description="Clp ATPase C-terminal" evidence="7">
    <location>
        <begin position="786"/>
        <end position="877"/>
    </location>
</feature>
<dbReference type="Pfam" id="PF00004">
    <property type="entry name" value="AAA"/>
    <property type="match status" value="1"/>
</dbReference>
<evidence type="ECO:0000256" key="2">
    <source>
        <dbReference type="ARBA" id="ARBA00022741"/>
    </source>
</evidence>
<gene>
    <name evidence="8" type="ORF">AKJ09_03808</name>
</gene>
<dbReference type="InterPro" id="IPR003593">
    <property type="entry name" value="AAA+_ATPase"/>
</dbReference>
<protein>
    <submittedName>
        <fullName evidence="8">ATP-dependent Clp protease ATP-binding subunit ClpA</fullName>
    </submittedName>
</protein>
<dbReference type="GO" id="GO:0034605">
    <property type="term" value="P:cellular response to heat"/>
    <property type="evidence" value="ECO:0007669"/>
    <property type="project" value="TreeGrafter"/>
</dbReference>
<sequence>MAKQAACHKLECGAQPTRPALSWPHVAAHAMASKMQRALSTREPDLAALRRLAEDLAQQRGQKPTTTHLLAAVASGQDDAAQLLLERRLDPEVVLKAARITVDDAADAMNRAIQRARELAGRGGAGRTEARSVHVLFALCQESGTAAHRAMVQCGIDVTRLRVVSMQLAMGIAPPRRPVTVPVSANAQREGLRSSGIMPSAPVARTTPSTRPPTPSSPPPPSVRPSTPPVTAKPPTPIVAVPTPPPANKAPAQPAPAHKPPHQRSKKRTAAPATRADRFALDPKQFPLLCALGQNLTERAAKGELDPVVGRDAEIERALDVLAKRYANNACLIGAPGVGKTSVVRGLAARIAEGVDVACFEEKIIVGLEPAALLAGTAVRGSLAERLGQIKTEVARAKGRIILFFDEMHVLFGQDAGDEAASELRLALARGEIVCMGATTEQDYRRAIDSDPGLSRCFTPIEICELSPEEALLAIEGVTPIFEKHHGCRYDENALAKAVTWSVRYLPSKALPDKAVQILDLAGARARRRGESAVEPLHVAEVMSELAGVPEERLLETDAERLLRIEELLGDRIVGHKQALARIATVLRRNASGFRSKRPIGTFLLLGPTGVGKTETAKAIAECLFHSESAMTRLDLSEYAESHAISRLVGAPPGYVGHDAGGQLTESVRRRPYQVVLLDEIEKAHRDVLEGFLQVFDEGRLTDGRGRTVDFTNTVILLTSNIGAELSPQKSSTRARIGFGPAPVRRDDARAKEISAYQDAVAEAARKALPPELVNRFDEVLAFAPLGRDDVAEVARRILRSLARDLELSRGVKLDVSGAAIEGLLDAGGFDPEMGARPMRRAIGRHVEAPIAEMILKGELQRGDVATVDMENGKLVVDAVTPA</sequence>
<dbReference type="GO" id="GO:0005737">
    <property type="term" value="C:cytoplasm"/>
    <property type="evidence" value="ECO:0007669"/>
    <property type="project" value="TreeGrafter"/>
</dbReference>
<feature type="compositionally biased region" description="Pro residues" evidence="5">
    <location>
        <begin position="210"/>
        <end position="258"/>
    </location>
</feature>
<dbReference type="InterPro" id="IPR050130">
    <property type="entry name" value="ClpA_ClpB"/>
</dbReference>
<dbReference type="Pfam" id="PF07724">
    <property type="entry name" value="AAA_2"/>
    <property type="match status" value="1"/>
</dbReference>
<keyword evidence="3 8" id="KW-0067">ATP-binding</keyword>
<dbReference type="InterPro" id="IPR036628">
    <property type="entry name" value="Clp_N_dom_sf"/>
</dbReference>
<proteinExistence type="predicted"/>
<dbReference type="CDD" id="cd00009">
    <property type="entry name" value="AAA"/>
    <property type="match status" value="1"/>
</dbReference>
<evidence type="ECO:0000256" key="4">
    <source>
        <dbReference type="ARBA" id="ARBA00023186"/>
    </source>
</evidence>
<dbReference type="EMBL" id="CP012333">
    <property type="protein sequence ID" value="AKU97144.1"/>
    <property type="molecule type" value="Genomic_DNA"/>
</dbReference>
<keyword evidence="8" id="KW-0645">Protease</keyword>
<dbReference type="InterPro" id="IPR019489">
    <property type="entry name" value="Clp_ATPase_C"/>
</dbReference>
<dbReference type="CDD" id="cd19499">
    <property type="entry name" value="RecA-like_ClpB_Hsp104-like"/>
    <property type="match status" value="1"/>
</dbReference>
<dbReference type="Gene3D" id="3.40.50.300">
    <property type="entry name" value="P-loop containing nucleotide triphosphate hydrolases"/>
    <property type="match status" value="2"/>
</dbReference>
<feature type="compositionally biased region" description="Basic residues" evidence="5">
    <location>
        <begin position="259"/>
        <end position="269"/>
    </location>
</feature>
<keyword evidence="2" id="KW-0547">Nucleotide-binding</keyword>
<evidence type="ECO:0000259" key="6">
    <source>
        <dbReference type="SMART" id="SM00382"/>
    </source>
</evidence>
<dbReference type="GO" id="GO:0008233">
    <property type="term" value="F:peptidase activity"/>
    <property type="evidence" value="ECO:0007669"/>
    <property type="project" value="UniProtKB-KW"/>
</dbReference>
<reference evidence="8 9" key="1">
    <citation type="submission" date="2015-08" db="EMBL/GenBank/DDBJ databases">
        <authorList>
            <person name="Babu N.S."/>
            <person name="Beckwith C.J."/>
            <person name="Beseler K.G."/>
            <person name="Brison A."/>
            <person name="Carone J.V."/>
            <person name="Caskin T.P."/>
            <person name="Diamond M."/>
            <person name="Durham M.E."/>
            <person name="Foxe J.M."/>
            <person name="Go M."/>
            <person name="Henderson B.A."/>
            <person name="Jones I.B."/>
            <person name="McGettigan J.A."/>
            <person name="Micheletti S.J."/>
            <person name="Nasrallah M.E."/>
            <person name="Ortiz D."/>
            <person name="Piller C.R."/>
            <person name="Privatt S.R."/>
            <person name="Schneider S.L."/>
            <person name="Sharp S."/>
            <person name="Smith T.C."/>
            <person name="Stanton J.D."/>
            <person name="Ullery H.E."/>
            <person name="Wilson R.J."/>
            <person name="Serrano M.G."/>
            <person name="Buck G."/>
            <person name="Lee V."/>
            <person name="Wang Y."/>
            <person name="Carvalho R."/>
            <person name="Voegtly L."/>
            <person name="Shi R."/>
            <person name="Duckworth R."/>
            <person name="Johnson A."/>
            <person name="Loviza R."/>
            <person name="Walstead R."/>
            <person name="Shah Z."/>
            <person name="Kiflezghi M."/>
            <person name="Wade K."/>
            <person name="Ball S.L."/>
            <person name="Bradley K.W."/>
            <person name="Asai D.J."/>
            <person name="Bowman C.A."/>
            <person name="Russell D.A."/>
            <person name="Pope W.H."/>
            <person name="Jacobs-Sera D."/>
            <person name="Hendrix R.W."/>
            <person name="Hatfull G.F."/>
        </authorList>
    </citation>
    <scope>NUCLEOTIDE SEQUENCE [LARGE SCALE GENOMIC DNA]</scope>
    <source>
        <strain evidence="8 9">DSM 27648</strain>
    </source>
</reference>
<evidence type="ECO:0000256" key="5">
    <source>
        <dbReference type="SAM" id="MobiDB-lite"/>
    </source>
</evidence>
<name>A0A0K1PVJ1_9BACT</name>
<dbReference type="PATRIC" id="fig|1391654.3.peg.3862"/>
<keyword evidence="1" id="KW-0677">Repeat</keyword>
<dbReference type="PANTHER" id="PTHR11638:SF18">
    <property type="entry name" value="HEAT SHOCK PROTEIN 104"/>
    <property type="match status" value="1"/>
</dbReference>
<organism evidence="8 9">
    <name type="scientific">Labilithrix luteola</name>
    <dbReference type="NCBI Taxonomy" id="1391654"/>
    <lineage>
        <taxon>Bacteria</taxon>
        <taxon>Pseudomonadati</taxon>
        <taxon>Myxococcota</taxon>
        <taxon>Polyangia</taxon>
        <taxon>Polyangiales</taxon>
        <taxon>Labilitrichaceae</taxon>
        <taxon>Labilithrix</taxon>
    </lineage>
</organism>
<dbReference type="FunFam" id="3.40.50.300:FF:000025">
    <property type="entry name" value="ATP-dependent Clp protease subunit"/>
    <property type="match status" value="1"/>
</dbReference>
<dbReference type="PANTHER" id="PTHR11638">
    <property type="entry name" value="ATP-DEPENDENT CLP PROTEASE"/>
    <property type="match status" value="1"/>
</dbReference>
<evidence type="ECO:0000256" key="3">
    <source>
        <dbReference type="ARBA" id="ARBA00022840"/>
    </source>
</evidence>
<feature type="region of interest" description="Disordered" evidence="5">
    <location>
        <begin position="189"/>
        <end position="278"/>
    </location>
</feature>
<dbReference type="SUPFAM" id="SSF52540">
    <property type="entry name" value="P-loop containing nucleoside triphosphate hydrolases"/>
    <property type="match status" value="2"/>
</dbReference>
<dbReference type="PROSITE" id="PS00871">
    <property type="entry name" value="CLPAB_2"/>
    <property type="match status" value="1"/>
</dbReference>
<keyword evidence="4" id="KW-0143">Chaperone</keyword>
<dbReference type="Pfam" id="PF10431">
    <property type="entry name" value="ClpB_D2-small"/>
    <property type="match status" value="1"/>
</dbReference>
<dbReference type="STRING" id="1391654.AKJ09_03808"/>
<evidence type="ECO:0000256" key="1">
    <source>
        <dbReference type="ARBA" id="ARBA00022737"/>
    </source>
</evidence>
<dbReference type="InterPro" id="IPR028299">
    <property type="entry name" value="ClpA/B_CS2"/>
</dbReference>
<keyword evidence="8" id="KW-0378">Hydrolase</keyword>